<dbReference type="GO" id="GO:0006417">
    <property type="term" value="P:regulation of translation"/>
    <property type="evidence" value="ECO:0007669"/>
    <property type="project" value="UniProtKB-KW"/>
</dbReference>
<dbReference type="InterPro" id="IPR037189">
    <property type="entry name" value="HBS1-like_N_sf"/>
</dbReference>
<keyword evidence="10" id="KW-0342">GTP-binding</keyword>
<dbReference type="Proteomes" id="UP000472263">
    <property type="component" value="Chromosome 24"/>
</dbReference>
<dbReference type="InterPro" id="IPR027417">
    <property type="entry name" value="P-loop_NTPase"/>
</dbReference>
<dbReference type="Pfam" id="PF22594">
    <property type="entry name" value="GTP-eEF1A_C"/>
    <property type="match status" value="1"/>
</dbReference>
<proteinExistence type="inferred from homology"/>
<dbReference type="Pfam" id="PF08938">
    <property type="entry name" value="HBS1_N"/>
    <property type="match status" value="1"/>
</dbReference>
<dbReference type="SUPFAM" id="SSF50465">
    <property type="entry name" value="EF-Tu/eEF-1alpha/eIF2-gamma C-terminal domain"/>
    <property type="match status" value="1"/>
</dbReference>
<dbReference type="FunFam" id="1.10.8.10:FF:000039">
    <property type="entry name" value="HBS1-like translational GTPase"/>
    <property type="match status" value="1"/>
</dbReference>
<dbReference type="FunFam" id="3.40.50.300:FF:000204">
    <property type="entry name" value="Translation elongation factor Tu"/>
    <property type="match status" value="1"/>
</dbReference>
<feature type="domain" description="Tr-type G" evidence="15">
    <location>
        <begin position="246"/>
        <end position="470"/>
    </location>
</feature>
<evidence type="ECO:0000256" key="1">
    <source>
        <dbReference type="ARBA" id="ARBA00004496"/>
    </source>
</evidence>
<evidence type="ECO:0000256" key="10">
    <source>
        <dbReference type="ARBA" id="ARBA00023134"/>
    </source>
</evidence>
<organism evidence="16 17">
    <name type="scientific">Myripristis murdjan</name>
    <name type="common">pinecone soldierfish</name>
    <dbReference type="NCBI Taxonomy" id="586833"/>
    <lineage>
        <taxon>Eukaryota</taxon>
        <taxon>Metazoa</taxon>
        <taxon>Chordata</taxon>
        <taxon>Craniata</taxon>
        <taxon>Vertebrata</taxon>
        <taxon>Euteleostomi</taxon>
        <taxon>Actinopterygii</taxon>
        <taxon>Neopterygii</taxon>
        <taxon>Teleostei</taxon>
        <taxon>Neoteleostei</taxon>
        <taxon>Acanthomorphata</taxon>
        <taxon>Holocentriformes</taxon>
        <taxon>Holocentridae</taxon>
        <taxon>Myripristis</taxon>
    </lineage>
</organism>
<reference evidence="16" key="2">
    <citation type="submission" date="2025-08" db="UniProtKB">
        <authorList>
            <consortium name="Ensembl"/>
        </authorList>
    </citation>
    <scope>IDENTIFICATION</scope>
</reference>
<dbReference type="GO" id="GO:0005525">
    <property type="term" value="F:GTP binding"/>
    <property type="evidence" value="ECO:0007669"/>
    <property type="project" value="UniProtKB-KW"/>
</dbReference>
<evidence type="ECO:0000256" key="8">
    <source>
        <dbReference type="ARBA" id="ARBA00022845"/>
    </source>
</evidence>
<evidence type="ECO:0000256" key="13">
    <source>
        <dbReference type="ARBA" id="ARBA00049117"/>
    </source>
</evidence>
<dbReference type="PRINTS" id="PR00315">
    <property type="entry name" value="ELONGATNFCT"/>
</dbReference>
<comment type="subcellular location">
    <subcellularLocation>
        <location evidence="1">Cytoplasm</location>
    </subcellularLocation>
</comment>
<keyword evidence="17" id="KW-1185">Reference proteome</keyword>
<reference evidence="16" key="3">
    <citation type="submission" date="2025-09" db="UniProtKB">
        <authorList>
            <consortium name="Ensembl"/>
        </authorList>
    </citation>
    <scope>IDENTIFICATION</scope>
</reference>
<protein>
    <recommendedName>
        <fullName evidence="3">HBS1-like protein</fullName>
    </recommendedName>
</protein>
<dbReference type="SUPFAM" id="SSF50447">
    <property type="entry name" value="Translation proteins"/>
    <property type="match status" value="1"/>
</dbReference>
<dbReference type="PANTHER" id="PTHR23115">
    <property type="entry name" value="TRANSLATION FACTOR"/>
    <property type="match status" value="1"/>
</dbReference>
<dbReference type="Gene3D" id="3.40.50.300">
    <property type="entry name" value="P-loop containing nucleotide triphosphate hydrolases"/>
    <property type="match status" value="1"/>
</dbReference>
<dbReference type="CDD" id="cd01883">
    <property type="entry name" value="EF1_alpha"/>
    <property type="match status" value="1"/>
</dbReference>
<evidence type="ECO:0000313" key="17">
    <source>
        <dbReference type="Proteomes" id="UP000472263"/>
    </source>
</evidence>
<evidence type="ECO:0000256" key="2">
    <source>
        <dbReference type="ARBA" id="ARBA00007249"/>
    </source>
</evidence>
<evidence type="ECO:0000256" key="3">
    <source>
        <dbReference type="ARBA" id="ARBA00015186"/>
    </source>
</evidence>
<gene>
    <name evidence="16" type="primary">HBS1L</name>
    <name evidence="16" type="synonym">hbs1l</name>
</gene>
<evidence type="ECO:0000256" key="7">
    <source>
        <dbReference type="ARBA" id="ARBA00022801"/>
    </source>
</evidence>
<dbReference type="PROSITE" id="PS51722">
    <property type="entry name" value="G_TR_2"/>
    <property type="match status" value="1"/>
</dbReference>
<keyword evidence="5" id="KW-0597">Phosphoprotein</keyword>
<feature type="region of interest" description="Disordered" evidence="14">
    <location>
        <begin position="163"/>
        <end position="230"/>
    </location>
</feature>
<reference evidence="16" key="1">
    <citation type="submission" date="2019-06" db="EMBL/GenBank/DDBJ databases">
        <authorList>
            <consortium name="Wellcome Sanger Institute Data Sharing"/>
        </authorList>
    </citation>
    <scope>NUCLEOTIDE SEQUENCE [LARGE SCALE GENOMIC DNA]</scope>
</reference>
<evidence type="ECO:0000256" key="12">
    <source>
        <dbReference type="ARBA" id="ARBA00047094"/>
    </source>
</evidence>
<keyword evidence="6" id="KW-0547">Nucleotide-binding</keyword>
<dbReference type="InterPro" id="IPR009001">
    <property type="entry name" value="Transl_elong_EF1A/Init_IF2_C"/>
</dbReference>
<evidence type="ECO:0000256" key="11">
    <source>
        <dbReference type="ARBA" id="ARBA00045849"/>
    </source>
</evidence>
<dbReference type="InterPro" id="IPR009000">
    <property type="entry name" value="Transl_B-barrel_sf"/>
</dbReference>
<accession>A0A667XT80</accession>
<evidence type="ECO:0000313" key="16">
    <source>
        <dbReference type="Ensembl" id="ENSMMDP00005012386.1"/>
    </source>
</evidence>
<dbReference type="InterPro" id="IPR015033">
    <property type="entry name" value="HBS1-like_N"/>
</dbReference>
<keyword evidence="4" id="KW-0963">Cytoplasm</keyword>
<comment type="similarity">
    <text evidence="2">Belongs to the TRAFAC class translation factor GTPase superfamily. Classic translation factor GTPase family. EF-Tu/EF-1A subfamily.</text>
</comment>
<keyword evidence="9" id="KW-0648">Protein biosynthesis</keyword>
<dbReference type="GO" id="GO:0006412">
    <property type="term" value="P:translation"/>
    <property type="evidence" value="ECO:0007669"/>
    <property type="project" value="UniProtKB-KW"/>
</dbReference>
<dbReference type="GO" id="GO:0005737">
    <property type="term" value="C:cytoplasm"/>
    <property type="evidence" value="ECO:0007669"/>
    <property type="project" value="UniProtKB-SubCell"/>
</dbReference>
<dbReference type="SUPFAM" id="SSF109732">
    <property type="entry name" value="HBS1-like domain"/>
    <property type="match status" value="1"/>
</dbReference>
<evidence type="ECO:0000259" key="15">
    <source>
        <dbReference type="PROSITE" id="PS51722"/>
    </source>
</evidence>
<evidence type="ECO:0000256" key="14">
    <source>
        <dbReference type="SAM" id="MobiDB-lite"/>
    </source>
</evidence>
<dbReference type="Ensembl" id="ENSMMDT00005012750.1">
    <property type="protein sequence ID" value="ENSMMDP00005012386.1"/>
    <property type="gene ID" value="ENSMMDG00005006508.1"/>
</dbReference>
<dbReference type="Pfam" id="PF00009">
    <property type="entry name" value="GTP_EFTU"/>
    <property type="match status" value="1"/>
</dbReference>
<evidence type="ECO:0000256" key="5">
    <source>
        <dbReference type="ARBA" id="ARBA00022553"/>
    </source>
</evidence>
<keyword evidence="7" id="KW-0378">Hydrolase</keyword>
<comment type="subunit">
    <text evidence="12">Component of the Pelota-HBS1L complex, also named Dom34-Hbs1 complex, composed of PELO and HBS1L. Interacts with the SKI complex.</text>
</comment>
<dbReference type="InterPro" id="IPR000795">
    <property type="entry name" value="T_Tr_GTP-bd_dom"/>
</dbReference>
<dbReference type="AlphaFoldDB" id="A0A667XT80"/>
<evidence type="ECO:0000256" key="6">
    <source>
        <dbReference type="ARBA" id="ARBA00022741"/>
    </source>
</evidence>
<keyword evidence="8" id="KW-0810">Translation regulation</keyword>
<evidence type="ECO:0000256" key="4">
    <source>
        <dbReference type="ARBA" id="ARBA00022490"/>
    </source>
</evidence>
<name>A0A667XT80_9TELE</name>
<dbReference type="Gene3D" id="1.10.8.10">
    <property type="entry name" value="DNA helicase RuvA subunit, C-terminal domain"/>
    <property type="match status" value="1"/>
</dbReference>
<dbReference type="FunFam" id="2.40.30.10:FF:000035">
    <property type="entry name" value="HBS1-like translational GTPase"/>
    <property type="match status" value="1"/>
</dbReference>
<feature type="compositionally biased region" description="Polar residues" evidence="14">
    <location>
        <begin position="171"/>
        <end position="181"/>
    </location>
</feature>
<dbReference type="CDD" id="cd04093">
    <property type="entry name" value="HBS1_C_III"/>
    <property type="match status" value="1"/>
</dbReference>
<dbReference type="Gene3D" id="2.40.30.10">
    <property type="entry name" value="Translation factors"/>
    <property type="match status" value="2"/>
</dbReference>
<dbReference type="InterPro" id="IPR054696">
    <property type="entry name" value="GTP-eEF1A_C"/>
</dbReference>
<dbReference type="SUPFAM" id="SSF52540">
    <property type="entry name" value="P-loop containing nucleoside triphosphate hydrolases"/>
    <property type="match status" value="1"/>
</dbReference>
<comment type="catalytic activity">
    <reaction evidence="13">
        <text>GTP + H2O = GDP + phosphate + H(+)</text>
        <dbReference type="Rhea" id="RHEA:19669"/>
        <dbReference type="ChEBI" id="CHEBI:15377"/>
        <dbReference type="ChEBI" id="CHEBI:15378"/>
        <dbReference type="ChEBI" id="CHEBI:37565"/>
        <dbReference type="ChEBI" id="CHEBI:43474"/>
        <dbReference type="ChEBI" id="CHEBI:58189"/>
    </reaction>
    <physiologicalReaction direction="left-to-right" evidence="13">
        <dbReference type="Rhea" id="RHEA:19670"/>
    </physiologicalReaction>
</comment>
<evidence type="ECO:0000256" key="9">
    <source>
        <dbReference type="ARBA" id="ARBA00022917"/>
    </source>
</evidence>
<dbReference type="GO" id="GO:0003924">
    <property type="term" value="F:GTPase activity"/>
    <property type="evidence" value="ECO:0007669"/>
    <property type="project" value="InterPro"/>
</dbReference>
<dbReference type="InterPro" id="IPR050100">
    <property type="entry name" value="TRAFAC_GTPase_members"/>
</dbReference>
<dbReference type="GeneTree" id="ENSGT00940000156274"/>
<comment type="function">
    <text evidence="11">GTPase component of the Pelota-HBS1L complex, a complex that recognizes stalled ribosomes and triggers the No-Go Decay (NGD) pathway. The Pelota-HBS1L complex recognizes ribosomes stalled at the 3' end of an mRNA and engages stalled ribosomes by destabilizing mRNA in the mRNA channel. Following mRNA extraction from stalled ribosomes by the SKI complex, the Pelota-HBS1L complex promotes recruitment of ABCE1, which drives the disassembly of stalled ribosomes, followed by degradation of damaged mRNAs as part of the NGD pathway.</text>
</comment>
<sequence length="630" mass="69257">MSRHRNVRGYNYDEDFEDDDMYGHSVDDDYCISPATAAQFIYSRQERQPPNVEPVEEEEYEDEEVPMSPTISHNLDPLDQAKLYSCLDQMRAVLGDTVPDSALIQAAMRCGFDPQRALDAVLAEDTDSATVTRSKGRDVSQNKLDSEVVTKVARMTVSGKKQTMGFDVPSTGENGVVTTSVRRGGSPEDVTITPASEATSKRPETPVKGSTGGDEPAAVPTPGRTPGKARQQINIKAELEKRQGGKPLLNLVVIGHVDAGKSTLMGHLLYLLGNVNKRTMHKYEQESKKAGKASFAYAWVLDETGEERDRGVTMDVGMTKFETNSKVVTLMDAPGHKDFIPNMITGAAQADVAVLVVDASRGEFEAGFEAGGQTREHGLLVRSLGVTQLAVAVNKMDQVNWQQERFQEILSKLGHFLKQAGFKETDVCYIPTSGLSGENLTSRSSVPQLTCWYSGPCLLEQIDAFKPPQRSVDKPFRLCVSDVFKGITLHDEALDWAVAGDHVSLTVTGMDIIKINVGCVFCDCKEPIRVCTRFRARILLFNIEVPITQGFPVLLHYQTVSEPATIRKLVSVLHKSSGEVLKKKPKCLGKGMNAVVEIQTQRPVSLELYKDYKELGRFIIVTLCCTSSGK</sequence>